<reference evidence="1 2" key="1">
    <citation type="journal article" date="2010" name="PLoS Genet.">
        <title>Analysis of the Legionella longbeachae genome and transcriptome uncovers unique strategies to cause Legionnaires' disease.</title>
        <authorList>
            <person name="Cazalet C."/>
            <person name="Gomez-Valero L."/>
            <person name="Rusniok C."/>
            <person name="Lomma M."/>
            <person name="Dervins-Ravault D."/>
            <person name="Newton H."/>
            <person name="Sansom F."/>
            <person name="Jarraud S."/>
            <person name="Zidane N."/>
            <person name="Ma L."/>
            <person name="Bouchier C."/>
            <person name="Etienne J."/>
            <person name="Hartland E."/>
            <person name="Buchrieser C."/>
        </authorList>
    </citation>
    <scope>NUCLEOTIDE SEQUENCE [LARGE SCALE GENOMIC DNA]</scope>
    <source>
        <strain evidence="1 2">NSW150</strain>
    </source>
</reference>
<dbReference type="GeneID" id="40926686"/>
<dbReference type="eggNOG" id="ENOG503101Z">
    <property type="taxonomic scope" value="Bacteria"/>
</dbReference>
<dbReference type="HOGENOM" id="CLU_089264_1_0_6"/>
<protein>
    <recommendedName>
        <fullName evidence="3">DUF2490 domain-containing protein</fullName>
    </recommendedName>
</protein>
<evidence type="ECO:0000313" key="2">
    <source>
        <dbReference type="Proteomes" id="UP000001060"/>
    </source>
</evidence>
<dbReference type="OrthoDB" id="5381041at2"/>
<dbReference type="Proteomes" id="UP000001060">
    <property type="component" value="Chromosome"/>
</dbReference>
<dbReference type="InterPro" id="IPR019619">
    <property type="entry name" value="DUF2490"/>
</dbReference>
<dbReference type="STRING" id="661367.LLO_2489"/>
<keyword evidence="2" id="KW-1185">Reference proteome</keyword>
<sequence>MKLLINRAWGLLLVSFVCQTTHPETQSYGSFWLTGTFIGPITRNHEKWKYYLEPRLIVLDDRYGLSELHFYYATGYQLSSKFTPYIGAAYFLSENTEGVISHENVIWQQFLWNIYKTDFVNISNRSRLEERKNTLHYEWATRLREQITLKIPVHNTKYSLVTFDESFLNFNHPPWVSDKFFAQNRYFFGIGKQLSTATNLDIGYINQIKFERQNLKILDNGLYIKLNVSQ</sequence>
<organism evidence="1 2">
    <name type="scientific">Legionella longbeachae serogroup 1 (strain NSW150)</name>
    <dbReference type="NCBI Taxonomy" id="661367"/>
    <lineage>
        <taxon>Bacteria</taxon>
        <taxon>Pseudomonadati</taxon>
        <taxon>Pseudomonadota</taxon>
        <taxon>Gammaproteobacteria</taxon>
        <taxon>Legionellales</taxon>
        <taxon>Legionellaceae</taxon>
        <taxon>Legionella</taxon>
    </lineage>
</organism>
<dbReference type="AlphaFoldDB" id="D3HKE5"/>
<evidence type="ECO:0008006" key="3">
    <source>
        <dbReference type="Google" id="ProtNLM"/>
    </source>
</evidence>
<dbReference type="Pfam" id="PF10677">
    <property type="entry name" value="DUF2490"/>
    <property type="match status" value="1"/>
</dbReference>
<dbReference type="RefSeq" id="WP_003635777.1">
    <property type="nucleotide sequence ID" value="NC_013861.1"/>
</dbReference>
<name>D3HKE5_LEGLN</name>
<proteinExistence type="predicted"/>
<dbReference type="EMBL" id="FN650140">
    <property type="protein sequence ID" value="CBJ12909.1"/>
    <property type="molecule type" value="Genomic_DNA"/>
</dbReference>
<dbReference type="KEGG" id="llo:LLO_2489"/>
<gene>
    <name evidence="1" type="ordered locus">LLO_2489</name>
</gene>
<accession>D3HKE5</accession>
<evidence type="ECO:0000313" key="1">
    <source>
        <dbReference type="EMBL" id="CBJ12909.1"/>
    </source>
</evidence>